<dbReference type="GO" id="GO:0036158">
    <property type="term" value="P:outer dynein arm assembly"/>
    <property type="evidence" value="ECO:0007669"/>
    <property type="project" value="InterPro"/>
</dbReference>
<feature type="region of interest" description="Disordered" evidence="2">
    <location>
        <begin position="1"/>
        <end position="69"/>
    </location>
</feature>
<accession>A0AAD5LJ10</accession>
<protein>
    <submittedName>
        <fullName evidence="3">Uncharacterized protein</fullName>
    </submittedName>
</protein>
<feature type="coiled-coil region" evidence="1">
    <location>
        <begin position="166"/>
        <end position="193"/>
    </location>
</feature>
<feature type="compositionally biased region" description="Polar residues" evidence="2">
    <location>
        <begin position="60"/>
        <end position="69"/>
    </location>
</feature>
<feature type="compositionally biased region" description="Gly residues" evidence="2">
    <location>
        <begin position="564"/>
        <end position="576"/>
    </location>
</feature>
<name>A0AAD5LJ10_PYTIN</name>
<evidence type="ECO:0000256" key="1">
    <source>
        <dbReference type="SAM" id="Coils"/>
    </source>
</evidence>
<reference evidence="3" key="1">
    <citation type="submission" date="2021-12" db="EMBL/GenBank/DDBJ databases">
        <title>Prjna785345.</title>
        <authorList>
            <person name="Rujirawat T."/>
            <person name="Krajaejun T."/>
        </authorList>
    </citation>
    <scope>NUCLEOTIDE SEQUENCE</scope>
    <source>
        <strain evidence="3">Pi057C3</strain>
    </source>
</reference>
<feature type="region of interest" description="Disordered" evidence="2">
    <location>
        <begin position="564"/>
        <end position="588"/>
    </location>
</feature>
<sequence>MATEFSDLTSLSTSPHKGGDAAKSSSKKRAATGGRVRLRPLDGSSSTSYELPSNNNNNNQSGSTTINTAPSTALPLFSFGKLKKITQKRELVEAVRKANSPILLPTREGLGISLRHEGSATSVLSADDGGGGSGGAGASTSTKDIETLEDGVHANARKFNEHKMQADRRQREVNALLDELHTLQLETQELSRLQNQETPIARTSQRLRREIEECTASMEQQMHLRRQLEHMVRRLQSGQLKIDAHLEAMAKAVEASQAESEEVKLLCRQLEAGKSRAVQSLQEVQLQLQLERKARARELSDHEIRARNAQKMEAWRMQRMQERAELAAELRGDLSNEEEQRLLRCIESRERANEALHQANLTKSQKAADYEEVLDQLKLAMGATSLVEVVEKIQSQALTAVSLEKEKTQAETRLVGVRQEKAHVVQALNELKASGIGGIELNREVYNTLEHEIQQAKATLKVNKAAYERLDGVIQAVRQGSSGLAQRLLAFDDVLDLSPTDVASASATATAAVSSGPGAGASVLPARGDNTDALALAELKLAKILELVGQQSSSVNGFGSGFGGSGSGSNSSGGSGDASDEGFDDAGSSRADLLDERHALWSPSANNDPVLHLNNIRVRPPKRGALGGHFVDLDTASESLDSARSDASAASESDVAMDVLVPSRDILKMSSSRHFAEVMRKRELLEKQKAAAERGISDEEMLSKQRKKNQLESDARLATSPSKTHTLLQPGATGVSSKDDALSRSFAFVTQINFNEL</sequence>
<feature type="compositionally biased region" description="Gly residues" evidence="2">
    <location>
        <begin position="128"/>
        <end position="137"/>
    </location>
</feature>
<feature type="region of interest" description="Disordered" evidence="2">
    <location>
        <begin position="123"/>
        <end position="144"/>
    </location>
</feature>
<proteinExistence type="predicted"/>
<feature type="coiled-coil region" evidence="1">
    <location>
        <begin position="400"/>
        <end position="466"/>
    </location>
</feature>
<dbReference type="Proteomes" id="UP001209570">
    <property type="component" value="Unassembled WGS sequence"/>
</dbReference>
<dbReference type="AlphaFoldDB" id="A0AAD5LJ10"/>
<evidence type="ECO:0000313" key="3">
    <source>
        <dbReference type="EMBL" id="KAJ0402655.1"/>
    </source>
</evidence>
<keyword evidence="1" id="KW-0175">Coiled coil</keyword>
<gene>
    <name evidence="3" type="ORF">P43SY_007520</name>
</gene>
<keyword evidence="4" id="KW-1185">Reference proteome</keyword>
<feature type="region of interest" description="Disordered" evidence="2">
    <location>
        <begin position="693"/>
        <end position="725"/>
    </location>
</feature>
<dbReference type="InterPro" id="IPR033192">
    <property type="entry name" value="ODAD3"/>
</dbReference>
<comment type="caution">
    <text evidence="3">The sequence shown here is derived from an EMBL/GenBank/DDBJ whole genome shotgun (WGS) entry which is preliminary data.</text>
</comment>
<evidence type="ECO:0000313" key="4">
    <source>
        <dbReference type="Proteomes" id="UP001209570"/>
    </source>
</evidence>
<dbReference type="GO" id="GO:0036064">
    <property type="term" value="C:ciliary basal body"/>
    <property type="evidence" value="ECO:0007669"/>
    <property type="project" value="TreeGrafter"/>
</dbReference>
<feature type="compositionally biased region" description="Basic and acidic residues" evidence="2">
    <location>
        <begin position="693"/>
        <end position="715"/>
    </location>
</feature>
<dbReference type="EMBL" id="JAKCXM010000097">
    <property type="protein sequence ID" value="KAJ0402655.1"/>
    <property type="molecule type" value="Genomic_DNA"/>
</dbReference>
<dbReference type="GO" id="GO:0097542">
    <property type="term" value="C:ciliary tip"/>
    <property type="evidence" value="ECO:0007669"/>
    <property type="project" value="TreeGrafter"/>
</dbReference>
<feature type="compositionally biased region" description="Polar residues" evidence="2">
    <location>
        <begin position="43"/>
        <end position="53"/>
    </location>
</feature>
<dbReference type="PANTHER" id="PTHR46518:SF1">
    <property type="entry name" value="OUTER DYNEIN ARM-DOCKING COMPLEX SUBUNIT 3"/>
    <property type="match status" value="1"/>
</dbReference>
<feature type="compositionally biased region" description="Polar residues" evidence="2">
    <location>
        <begin position="1"/>
        <end position="15"/>
    </location>
</feature>
<evidence type="ECO:0000256" key="2">
    <source>
        <dbReference type="SAM" id="MobiDB-lite"/>
    </source>
</evidence>
<dbReference type="GO" id="GO:0035253">
    <property type="term" value="C:ciliary rootlet"/>
    <property type="evidence" value="ECO:0007669"/>
    <property type="project" value="TreeGrafter"/>
</dbReference>
<dbReference type="PANTHER" id="PTHR46518">
    <property type="entry name" value="COILED-COIL DOMAIN-CONTAINING PROTEIN 151"/>
    <property type="match status" value="1"/>
</dbReference>
<organism evidence="3 4">
    <name type="scientific">Pythium insidiosum</name>
    <name type="common">Pythiosis disease agent</name>
    <dbReference type="NCBI Taxonomy" id="114742"/>
    <lineage>
        <taxon>Eukaryota</taxon>
        <taxon>Sar</taxon>
        <taxon>Stramenopiles</taxon>
        <taxon>Oomycota</taxon>
        <taxon>Peronosporomycetes</taxon>
        <taxon>Pythiales</taxon>
        <taxon>Pythiaceae</taxon>
        <taxon>Pythium</taxon>
    </lineage>
</organism>
<dbReference type="GO" id="GO:0003341">
    <property type="term" value="P:cilium movement"/>
    <property type="evidence" value="ECO:0007669"/>
    <property type="project" value="InterPro"/>
</dbReference>